<evidence type="ECO:0000259" key="2">
    <source>
        <dbReference type="Pfam" id="PF23623"/>
    </source>
</evidence>
<organism evidence="3 4">
    <name type="scientific">Pristionchus entomophagus</name>
    <dbReference type="NCBI Taxonomy" id="358040"/>
    <lineage>
        <taxon>Eukaryota</taxon>
        <taxon>Metazoa</taxon>
        <taxon>Ecdysozoa</taxon>
        <taxon>Nematoda</taxon>
        <taxon>Chromadorea</taxon>
        <taxon>Rhabditida</taxon>
        <taxon>Rhabditina</taxon>
        <taxon>Diplogasteromorpha</taxon>
        <taxon>Diplogasteroidea</taxon>
        <taxon>Neodiplogasteridae</taxon>
        <taxon>Pristionchus</taxon>
    </lineage>
</organism>
<feature type="domain" description="Irg-7 N-terminal galactose binding" evidence="2">
    <location>
        <begin position="114"/>
        <end position="207"/>
    </location>
</feature>
<evidence type="ECO:0000256" key="1">
    <source>
        <dbReference type="SAM" id="SignalP"/>
    </source>
</evidence>
<dbReference type="Pfam" id="PF23623">
    <property type="entry name" value="GBD_IRG7_N"/>
    <property type="match status" value="1"/>
</dbReference>
<keyword evidence="4" id="KW-1185">Reference proteome</keyword>
<feature type="non-terminal residue" evidence="3">
    <location>
        <position position="221"/>
    </location>
</feature>
<name>A0AAV5TJM3_9BILA</name>
<dbReference type="InterPro" id="IPR053295">
    <property type="entry name" value="Innate_immunity_reg"/>
</dbReference>
<feature type="non-terminal residue" evidence="3">
    <location>
        <position position="1"/>
    </location>
</feature>
<protein>
    <recommendedName>
        <fullName evidence="2">Irg-7 N-terminal galactose binding domain-containing protein</fullName>
    </recommendedName>
</protein>
<dbReference type="PANTHER" id="PTHR47324:SF1">
    <property type="entry name" value="EGF-LIKE DOMAIN-CONTAINING PROTEIN-RELATED"/>
    <property type="match status" value="1"/>
</dbReference>
<evidence type="ECO:0000313" key="3">
    <source>
        <dbReference type="EMBL" id="GMS94514.1"/>
    </source>
</evidence>
<evidence type="ECO:0000313" key="4">
    <source>
        <dbReference type="Proteomes" id="UP001432027"/>
    </source>
</evidence>
<accession>A0AAV5TJM3</accession>
<dbReference type="PANTHER" id="PTHR47324">
    <property type="entry name" value="PROTEIN IRG-7-RELATED"/>
    <property type="match status" value="1"/>
</dbReference>
<keyword evidence="1" id="KW-0732">Signal</keyword>
<proteinExistence type="predicted"/>
<gene>
    <name evidence="3" type="ORF">PENTCL1PPCAC_16689</name>
</gene>
<feature type="signal peptide" evidence="1">
    <location>
        <begin position="1"/>
        <end position="16"/>
    </location>
</feature>
<feature type="chain" id="PRO_5043607767" description="Irg-7 N-terminal galactose binding domain-containing protein" evidence="1">
    <location>
        <begin position="17"/>
        <end position="221"/>
    </location>
</feature>
<comment type="caution">
    <text evidence="3">The sequence shown here is derived from an EMBL/GenBank/DDBJ whole genome shotgun (WGS) entry which is preliminary data.</text>
</comment>
<dbReference type="InterPro" id="IPR057086">
    <property type="entry name" value="GBD_Irg-7_N"/>
</dbReference>
<sequence length="221" mass="24473">VLSAVLVAALACVVSGSYRGEFSSIFNTWNPSEDVQLVDDFDHITQIFHSQVHEEEHSRKKRNADETARYAVGSSITGGCHRPGYTGQYCEFPICESFNPVFNPTQYLGDEGYIVDLTDLGNCTRVHKIIVDETMINIRIEVQSLDNVSPQLTIIDANGYIGTPDQIVQEPDRFVAVFKFLLYGAYSVQPTAASINSRCILTTTAQTTMTISGGFQTDDRD</sequence>
<dbReference type="Proteomes" id="UP001432027">
    <property type="component" value="Unassembled WGS sequence"/>
</dbReference>
<reference evidence="3" key="1">
    <citation type="submission" date="2023-10" db="EMBL/GenBank/DDBJ databases">
        <title>Genome assembly of Pristionchus species.</title>
        <authorList>
            <person name="Yoshida K."/>
            <person name="Sommer R.J."/>
        </authorList>
    </citation>
    <scope>NUCLEOTIDE SEQUENCE</scope>
    <source>
        <strain evidence="3">RS0144</strain>
    </source>
</reference>
<dbReference type="EMBL" id="BTSX01000004">
    <property type="protein sequence ID" value="GMS94514.1"/>
    <property type="molecule type" value="Genomic_DNA"/>
</dbReference>
<dbReference type="AlphaFoldDB" id="A0AAV5TJM3"/>